<evidence type="ECO:0000256" key="4">
    <source>
        <dbReference type="ARBA" id="ARBA00022544"/>
    </source>
</evidence>
<name>A0A222WLW8_9BACL</name>
<evidence type="ECO:0000256" key="8">
    <source>
        <dbReference type="SAM" id="Phobius"/>
    </source>
</evidence>
<feature type="transmembrane region" description="Helical" evidence="8">
    <location>
        <begin position="336"/>
        <end position="355"/>
    </location>
</feature>
<evidence type="ECO:0000256" key="2">
    <source>
        <dbReference type="ARBA" id="ARBA00007998"/>
    </source>
</evidence>
<keyword evidence="3" id="KW-0813">Transport</keyword>
<feature type="transmembrane region" description="Helical" evidence="8">
    <location>
        <begin position="305"/>
        <end position="321"/>
    </location>
</feature>
<keyword evidence="6 8" id="KW-1133">Transmembrane helix</keyword>
<dbReference type="Proteomes" id="UP000214666">
    <property type="component" value="Chromosome"/>
</dbReference>
<protein>
    <submittedName>
        <fullName evidence="9">Spore gernimation protein GerK</fullName>
    </submittedName>
</protein>
<dbReference type="RefSeq" id="WP_094154632.1">
    <property type="nucleotide sequence ID" value="NZ_CP020028.1"/>
</dbReference>
<dbReference type="InterPro" id="IPR004761">
    <property type="entry name" value="Spore_GerAB"/>
</dbReference>
<feature type="transmembrane region" description="Helical" evidence="8">
    <location>
        <begin position="42"/>
        <end position="62"/>
    </location>
</feature>
<dbReference type="NCBIfam" id="TIGR00912">
    <property type="entry name" value="2A0309"/>
    <property type="match status" value="1"/>
</dbReference>
<feature type="transmembrane region" description="Helical" evidence="8">
    <location>
        <begin position="116"/>
        <end position="134"/>
    </location>
</feature>
<feature type="transmembrane region" description="Helical" evidence="8">
    <location>
        <begin position="269"/>
        <end position="293"/>
    </location>
</feature>
<comment type="subcellular location">
    <subcellularLocation>
        <location evidence="1">Membrane</location>
        <topology evidence="1">Multi-pass membrane protein</topology>
    </subcellularLocation>
</comment>
<keyword evidence="4" id="KW-0309">Germination</keyword>
<dbReference type="STRING" id="172713.GCA_001705305_03949"/>
<keyword evidence="5 8" id="KW-0812">Transmembrane</keyword>
<feature type="transmembrane region" description="Helical" evidence="8">
    <location>
        <begin position="189"/>
        <end position="206"/>
    </location>
</feature>
<accession>A0A222WLW8</accession>
<evidence type="ECO:0000256" key="5">
    <source>
        <dbReference type="ARBA" id="ARBA00022692"/>
    </source>
</evidence>
<feature type="transmembrane region" description="Helical" evidence="8">
    <location>
        <begin position="141"/>
        <end position="163"/>
    </location>
</feature>
<dbReference type="EMBL" id="CP020028">
    <property type="protein sequence ID" value="ASR46944.1"/>
    <property type="molecule type" value="Genomic_DNA"/>
</dbReference>
<dbReference type="PANTHER" id="PTHR34975:SF2">
    <property type="entry name" value="SPORE GERMINATION PROTEIN A2"/>
    <property type="match status" value="1"/>
</dbReference>
<comment type="similarity">
    <text evidence="2">Belongs to the amino acid-polyamine-organocation (APC) superfamily. Spore germination protein (SGP) (TC 2.A.3.9) family.</text>
</comment>
<dbReference type="AlphaFoldDB" id="A0A222WLW8"/>
<feature type="transmembrane region" description="Helical" evidence="8">
    <location>
        <begin position="74"/>
        <end position="96"/>
    </location>
</feature>
<dbReference type="OrthoDB" id="2446105at2"/>
<dbReference type="Pfam" id="PF03845">
    <property type="entry name" value="Spore_permease"/>
    <property type="match status" value="1"/>
</dbReference>
<dbReference type="GO" id="GO:0016020">
    <property type="term" value="C:membrane"/>
    <property type="evidence" value="ECO:0007669"/>
    <property type="project" value="UniProtKB-SubCell"/>
</dbReference>
<reference evidence="9 10" key="1">
    <citation type="submission" date="2017-03" db="EMBL/GenBank/DDBJ databases">
        <title>Complete genome sequence of Paenibacillus Kribbensis producing bioflocculants.</title>
        <authorList>
            <person name="Lee H.-G."/>
            <person name="Oh H.-M."/>
        </authorList>
    </citation>
    <scope>NUCLEOTIDE SEQUENCE [LARGE SCALE GENOMIC DNA]</scope>
    <source>
        <strain evidence="9 10">AM49</strain>
    </source>
</reference>
<gene>
    <name evidence="9" type="ORF">B4V02_09770</name>
</gene>
<evidence type="ECO:0000256" key="6">
    <source>
        <dbReference type="ARBA" id="ARBA00022989"/>
    </source>
</evidence>
<evidence type="ECO:0000256" key="7">
    <source>
        <dbReference type="ARBA" id="ARBA00023136"/>
    </source>
</evidence>
<dbReference type="Gene3D" id="1.20.1740.10">
    <property type="entry name" value="Amino acid/polyamine transporter I"/>
    <property type="match status" value="1"/>
</dbReference>
<keyword evidence="7 8" id="KW-0472">Membrane</keyword>
<evidence type="ECO:0000256" key="3">
    <source>
        <dbReference type="ARBA" id="ARBA00022448"/>
    </source>
</evidence>
<feature type="transmembrane region" description="Helical" evidence="8">
    <location>
        <begin position="12"/>
        <end position="30"/>
    </location>
</feature>
<evidence type="ECO:0000313" key="10">
    <source>
        <dbReference type="Proteomes" id="UP000214666"/>
    </source>
</evidence>
<organism evidence="9 10">
    <name type="scientific">Paenibacillus kribbensis</name>
    <dbReference type="NCBI Taxonomy" id="172713"/>
    <lineage>
        <taxon>Bacteria</taxon>
        <taxon>Bacillati</taxon>
        <taxon>Bacillota</taxon>
        <taxon>Bacilli</taxon>
        <taxon>Bacillales</taxon>
        <taxon>Paenibacillaceae</taxon>
        <taxon>Paenibacillus</taxon>
    </lineage>
</organism>
<evidence type="ECO:0000256" key="1">
    <source>
        <dbReference type="ARBA" id="ARBA00004141"/>
    </source>
</evidence>
<evidence type="ECO:0000313" key="9">
    <source>
        <dbReference type="EMBL" id="ASR46944.1"/>
    </source>
</evidence>
<dbReference type="KEGG" id="pkb:B4V02_09770"/>
<dbReference type="PANTHER" id="PTHR34975">
    <property type="entry name" value="SPORE GERMINATION PROTEIN A2"/>
    <property type="match status" value="1"/>
</dbReference>
<sequence length="363" mass="41266">MNKESTITRNQLFFLIIKFEIGVDILSLPYQMHLSSKGGGLISVLIGGFLTQLIILLCWLLLRRFPSSSIYQILTQLTGSWIGKILTATYIAFYLLMGTSVLVNAYDVINRWMLQFTPRWAILALFLFSSIYLVRENLRTITRVLVLISFLILPMILLISYGIKQSNPLYLLPLTEAGWSRIIVGSKETLMAMFGFEFILVVFPMIEGKSVGKLKTILAANVTVVLLYCFTVFTCQTAFSPQQLDLMPEPIIYLLRSIPLGTMDRVDFIFLPIWLISIFGAISAYYYAASYGISYLLKQKSHKKAVPFVVLASCIIAYLPQRREDFEFIGSLANSSAYFFLIVLPFLLLILSYVFKKKEEAET</sequence>
<proteinExistence type="inferred from homology"/>
<feature type="transmembrane region" description="Helical" evidence="8">
    <location>
        <begin position="218"/>
        <end position="239"/>
    </location>
</feature>
<dbReference type="GO" id="GO:0009847">
    <property type="term" value="P:spore germination"/>
    <property type="evidence" value="ECO:0007669"/>
    <property type="project" value="InterPro"/>
</dbReference>
<keyword evidence="10" id="KW-1185">Reference proteome</keyword>